<organism evidence="2 3">
    <name type="scientific">Sphaeroforma arctica JP610</name>
    <dbReference type="NCBI Taxonomy" id="667725"/>
    <lineage>
        <taxon>Eukaryota</taxon>
        <taxon>Ichthyosporea</taxon>
        <taxon>Ichthyophonida</taxon>
        <taxon>Sphaeroforma</taxon>
    </lineage>
</organism>
<protein>
    <submittedName>
        <fullName evidence="2">Uncharacterized protein</fullName>
    </submittedName>
</protein>
<gene>
    <name evidence="2" type="ORF">SARC_16811</name>
</gene>
<feature type="non-terminal residue" evidence="2">
    <location>
        <position position="32"/>
    </location>
</feature>
<evidence type="ECO:0000313" key="3">
    <source>
        <dbReference type="Proteomes" id="UP000054560"/>
    </source>
</evidence>
<dbReference type="EMBL" id="KQ250547">
    <property type="protein sequence ID" value="KNC70659.1"/>
    <property type="molecule type" value="Genomic_DNA"/>
</dbReference>
<keyword evidence="3" id="KW-1185">Reference proteome</keyword>
<reference evidence="2 3" key="1">
    <citation type="submission" date="2011-02" db="EMBL/GenBank/DDBJ databases">
        <title>The Genome Sequence of Sphaeroforma arctica JP610.</title>
        <authorList>
            <consortium name="The Broad Institute Genome Sequencing Platform"/>
            <person name="Russ C."/>
            <person name="Cuomo C."/>
            <person name="Young S.K."/>
            <person name="Zeng Q."/>
            <person name="Gargeya S."/>
            <person name="Alvarado L."/>
            <person name="Berlin A."/>
            <person name="Chapman S.B."/>
            <person name="Chen Z."/>
            <person name="Freedman E."/>
            <person name="Gellesch M."/>
            <person name="Goldberg J."/>
            <person name="Griggs A."/>
            <person name="Gujja S."/>
            <person name="Heilman E."/>
            <person name="Heiman D."/>
            <person name="Howarth C."/>
            <person name="Mehta T."/>
            <person name="Neiman D."/>
            <person name="Pearson M."/>
            <person name="Roberts A."/>
            <person name="Saif S."/>
            <person name="Shea T."/>
            <person name="Shenoy N."/>
            <person name="Sisk P."/>
            <person name="Stolte C."/>
            <person name="Sykes S."/>
            <person name="White J."/>
            <person name="Yandava C."/>
            <person name="Burger G."/>
            <person name="Gray M.W."/>
            <person name="Holland P.W.H."/>
            <person name="King N."/>
            <person name="Lang F.B.F."/>
            <person name="Roger A.J."/>
            <person name="Ruiz-Trillo I."/>
            <person name="Haas B."/>
            <person name="Nusbaum C."/>
            <person name="Birren B."/>
        </authorList>
    </citation>
    <scope>NUCLEOTIDE SEQUENCE [LARGE SCALE GENOMIC DNA]</scope>
    <source>
        <strain evidence="2 3">JP610</strain>
    </source>
</reference>
<sequence length="32" mass="3345">MNKDGTMAEKGGTQAPIPTHAVDPQHSPLDLS</sequence>
<dbReference type="AlphaFoldDB" id="A0A0L0F225"/>
<accession>A0A0L0F225</accession>
<name>A0A0L0F225_9EUKA</name>
<proteinExistence type="predicted"/>
<evidence type="ECO:0000313" key="2">
    <source>
        <dbReference type="EMBL" id="KNC70659.1"/>
    </source>
</evidence>
<feature type="region of interest" description="Disordered" evidence="1">
    <location>
        <begin position="1"/>
        <end position="32"/>
    </location>
</feature>
<evidence type="ECO:0000256" key="1">
    <source>
        <dbReference type="SAM" id="MobiDB-lite"/>
    </source>
</evidence>
<dbReference type="GeneID" id="25917315"/>
<dbReference type="Proteomes" id="UP000054560">
    <property type="component" value="Unassembled WGS sequence"/>
</dbReference>
<dbReference type="RefSeq" id="XP_014144561.1">
    <property type="nucleotide sequence ID" value="XM_014289086.1"/>
</dbReference>